<sequence length="57" mass="6648">MGHIVNDIMTYNVLKRDPTSTLQTKNNNLVEKLFKNNVIDERDKQLLSKNAMAPRIY</sequence>
<name>A0A0L0UII2_9BASI</name>
<gene>
    <name evidence="1" type="ORF">PSTG_19790</name>
</gene>
<protein>
    <submittedName>
        <fullName evidence="1">Uncharacterized protein</fullName>
    </submittedName>
</protein>
<evidence type="ECO:0000313" key="2">
    <source>
        <dbReference type="Proteomes" id="UP000054564"/>
    </source>
</evidence>
<dbReference type="AlphaFoldDB" id="A0A0L0UII2"/>
<feature type="non-terminal residue" evidence="1">
    <location>
        <position position="57"/>
    </location>
</feature>
<comment type="caution">
    <text evidence="1">The sequence shown here is derived from an EMBL/GenBank/DDBJ whole genome shotgun (WGS) entry which is preliminary data.</text>
</comment>
<keyword evidence="2" id="KW-1185">Reference proteome</keyword>
<dbReference type="Proteomes" id="UP000054564">
    <property type="component" value="Unassembled WGS sequence"/>
</dbReference>
<proteinExistence type="predicted"/>
<organism evidence="1 2">
    <name type="scientific">Puccinia striiformis f. sp. tritici PST-78</name>
    <dbReference type="NCBI Taxonomy" id="1165861"/>
    <lineage>
        <taxon>Eukaryota</taxon>
        <taxon>Fungi</taxon>
        <taxon>Dikarya</taxon>
        <taxon>Basidiomycota</taxon>
        <taxon>Pucciniomycotina</taxon>
        <taxon>Pucciniomycetes</taxon>
        <taxon>Pucciniales</taxon>
        <taxon>Pucciniaceae</taxon>
        <taxon>Puccinia</taxon>
    </lineage>
</organism>
<dbReference type="EMBL" id="AJIL01007857">
    <property type="protein sequence ID" value="KNE86843.1"/>
    <property type="molecule type" value="Genomic_DNA"/>
</dbReference>
<reference evidence="2" key="1">
    <citation type="submission" date="2014-03" db="EMBL/GenBank/DDBJ databases">
        <title>The Genome Sequence of Puccinia striiformis f. sp. tritici PST-78.</title>
        <authorList>
            <consortium name="The Broad Institute Genome Sequencing Platform"/>
            <person name="Cuomo C."/>
            <person name="Hulbert S."/>
            <person name="Chen X."/>
            <person name="Walker B."/>
            <person name="Young S.K."/>
            <person name="Zeng Q."/>
            <person name="Gargeya S."/>
            <person name="Fitzgerald M."/>
            <person name="Haas B."/>
            <person name="Abouelleil A."/>
            <person name="Alvarado L."/>
            <person name="Arachchi H.M."/>
            <person name="Berlin A.M."/>
            <person name="Chapman S.B."/>
            <person name="Goldberg J."/>
            <person name="Griggs A."/>
            <person name="Gujja S."/>
            <person name="Hansen M."/>
            <person name="Howarth C."/>
            <person name="Imamovic A."/>
            <person name="Larimer J."/>
            <person name="McCowan C."/>
            <person name="Montmayeur A."/>
            <person name="Murphy C."/>
            <person name="Neiman D."/>
            <person name="Pearson M."/>
            <person name="Priest M."/>
            <person name="Roberts A."/>
            <person name="Saif S."/>
            <person name="Shea T."/>
            <person name="Sisk P."/>
            <person name="Sykes S."/>
            <person name="Wortman J."/>
            <person name="Nusbaum C."/>
            <person name="Birren B."/>
        </authorList>
    </citation>
    <scope>NUCLEOTIDE SEQUENCE [LARGE SCALE GENOMIC DNA]</scope>
    <source>
        <strain evidence="2">race PST-78</strain>
    </source>
</reference>
<accession>A0A0L0UII2</accession>
<evidence type="ECO:0000313" key="1">
    <source>
        <dbReference type="EMBL" id="KNE86843.1"/>
    </source>
</evidence>